<evidence type="ECO:0000313" key="1">
    <source>
        <dbReference type="EMBL" id="BET27004.1"/>
    </source>
</evidence>
<dbReference type="Gene3D" id="3.20.20.450">
    <property type="entry name" value="EAL domain"/>
    <property type="match status" value="1"/>
</dbReference>
<dbReference type="RefSeq" id="WP_338284472.1">
    <property type="nucleotide sequence ID" value="NZ_AP028947.1"/>
</dbReference>
<evidence type="ECO:0008006" key="3">
    <source>
        <dbReference type="Google" id="ProtNLM"/>
    </source>
</evidence>
<organism evidence="1 2">
    <name type="scientific">Limnobacter thiooxidans</name>
    <dbReference type="NCBI Taxonomy" id="131080"/>
    <lineage>
        <taxon>Bacteria</taxon>
        <taxon>Pseudomonadati</taxon>
        <taxon>Pseudomonadota</taxon>
        <taxon>Betaproteobacteria</taxon>
        <taxon>Burkholderiales</taxon>
        <taxon>Burkholderiaceae</taxon>
        <taxon>Limnobacter</taxon>
    </lineage>
</organism>
<dbReference type="EMBL" id="AP028947">
    <property type="protein sequence ID" value="BET27004.1"/>
    <property type="molecule type" value="Genomic_DNA"/>
</dbReference>
<sequence>MSTPFADLIWGEPGVSVGSNYERVRAAVGKLSQLPSDERAFWRDSSGRVFVNLHDTELTSAFLPVQEVDSGDLLGHFVQLVDRAGKPAQFRFDQLDDDGFIATDRLLRALHTLNYFGCSTEPIRLFLDVNHRFFSSISDNHGRAFRHLIESLGLLPGHFVIQVVASDETDLNTLAFAADNYRRNGFLTGLYCRYPLQSRSLIAQIRPDFLSLWIDEAWCLSELPDIVDAANSFRVKLIARNIQNQSQVFGLRQAGVNLLQLENSISP</sequence>
<dbReference type="AlphaFoldDB" id="A0AA86J075"/>
<dbReference type="KEGG" id="lto:RGQ30_25050"/>
<name>A0AA86J075_9BURK</name>
<proteinExistence type="predicted"/>
<dbReference type="Proteomes" id="UP001329151">
    <property type="component" value="Chromosome"/>
</dbReference>
<reference evidence="1 2" key="1">
    <citation type="submission" date="2023-10" db="EMBL/GenBank/DDBJ databases">
        <title>Complete Genome Sequence of Limnobacter thiooxidans CS-K2T, Isolated from freshwater lake sediments in Bavaria, Germany.</title>
        <authorList>
            <person name="Naruki M."/>
            <person name="Watanabe A."/>
            <person name="Warashina T."/>
            <person name="Morita T."/>
            <person name="Arakawa K."/>
        </authorList>
    </citation>
    <scope>NUCLEOTIDE SEQUENCE [LARGE SCALE GENOMIC DNA]</scope>
    <source>
        <strain evidence="1 2">CS-K2</strain>
    </source>
</reference>
<gene>
    <name evidence="1" type="ORF">RGQ30_25050</name>
</gene>
<accession>A0AA86J075</accession>
<protein>
    <recommendedName>
        <fullName evidence="3">EAL domain-containing protein</fullName>
    </recommendedName>
</protein>
<evidence type="ECO:0000313" key="2">
    <source>
        <dbReference type="Proteomes" id="UP001329151"/>
    </source>
</evidence>
<dbReference type="InterPro" id="IPR035919">
    <property type="entry name" value="EAL_sf"/>
</dbReference>
<keyword evidence="2" id="KW-1185">Reference proteome</keyword>
<dbReference type="SUPFAM" id="SSF141868">
    <property type="entry name" value="EAL domain-like"/>
    <property type="match status" value="1"/>
</dbReference>